<organism evidence="1 2">
    <name type="scientific">Rattus norvegicus</name>
    <name type="common">Rat</name>
    <dbReference type="NCBI Taxonomy" id="10116"/>
    <lineage>
        <taxon>Eukaryota</taxon>
        <taxon>Metazoa</taxon>
        <taxon>Chordata</taxon>
        <taxon>Craniata</taxon>
        <taxon>Vertebrata</taxon>
        <taxon>Euteleostomi</taxon>
        <taxon>Mammalia</taxon>
        <taxon>Eutheria</taxon>
        <taxon>Euarchontoglires</taxon>
        <taxon>Glires</taxon>
        <taxon>Rodentia</taxon>
        <taxon>Myomorpha</taxon>
        <taxon>Muroidea</taxon>
        <taxon>Muridae</taxon>
        <taxon>Murinae</taxon>
        <taxon>Rattus</taxon>
    </lineage>
</organism>
<sequence>MVQPAWQMGSHQGSAAVDLAHSILLRSADYRLKILESITVYRLIVL</sequence>
<dbReference type="EMBL" id="CH474070">
    <property type="protein sequence ID" value="EDL91790.1"/>
    <property type="molecule type" value="Genomic_DNA"/>
</dbReference>
<dbReference type="AlphaFoldDB" id="A6KN09"/>
<protein>
    <submittedName>
        <fullName evidence="1">RCG53366</fullName>
    </submittedName>
</protein>
<reference evidence="2" key="1">
    <citation type="submission" date="2005-09" db="EMBL/GenBank/DDBJ databases">
        <authorList>
            <person name="Mural R.J."/>
            <person name="Li P.W."/>
            <person name="Adams M.D."/>
            <person name="Amanatides P.G."/>
            <person name="Baden-Tillson H."/>
            <person name="Barnstead M."/>
            <person name="Chin S.H."/>
            <person name="Dew I."/>
            <person name="Evans C.A."/>
            <person name="Ferriera S."/>
            <person name="Flanigan M."/>
            <person name="Fosler C."/>
            <person name="Glodek A."/>
            <person name="Gu Z."/>
            <person name="Holt R.A."/>
            <person name="Jennings D."/>
            <person name="Kraft C.L."/>
            <person name="Lu F."/>
            <person name="Nguyen T."/>
            <person name="Nusskern D.R."/>
            <person name="Pfannkoch C.M."/>
            <person name="Sitter C."/>
            <person name="Sutton G.G."/>
            <person name="Venter J.C."/>
            <person name="Wang Z."/>
            <person name="Woodage T."/>
            <person name="Zheng X.H."/>
            <person name="Zhong F."/>
        </authorList>
    </citation>
    <scope>NUCLEOTIDE SEQUENCE [LARGE SCALE GENOMIC DNA]</scope>
    <source>
        <strain>BN</strain>
        <strain evidence="2">Sprague-Dawley</strain>
    </source>
</reference>
<gene>
    <name evidence="1" type="ORF">rCG_53366</name>
</gene>
<proteinExistence type="predicted"/>
<feature type="non-terminal residue" evidence="1">
    <location>
        <position position="46"/>
    </location>
</feature>
<name>A6KN09_RAT</name>
<evidence type="ECO:0000313" key="1">
    <source>
        <dbReference type="EMBL" id="EDL91790.1"/>
    </source>
</evidence>
<dbReference type="Proteomes" id="UP000234681">
    <property type="component" value="Chromosome 3"/>
</dbReference>
<evidence type="ECO:0000313" key="2">
    <source>
        <dbReference type="Proteomes" id="UP000234681"/>
    </source>
</evidence>
<accession>A6KN09</accession>